<comment type="catalytic activity">
    <reaction evidence="1 9">
        <text>Thiol-dependent hydrolysis of ester, thioester, amide, peptide and isopeptide bonds formed by the C-terminal Gly of ubiquitin (a 76-residue protein attached to proteins as an intracellular targeting signal).</text>
        <dbReference type="EC" id="3.4.19.12"/>
    </reaction>
</comment>
<keyword evidence="3" id="KW-0479">Metal-binding</keyword>
<dbReference type="PANTHER" id="PTHR13312">
    <property type="entry name" value="HIV-INDUCED PROTEIN-7-LIKE PROTEASE"/>
    <property type="match status" value="1"/>
</dbReference>
<keyword evidence="4" id="KW-0863">Zinc-finger</keyword>
<dbReference type="InterPro" id="IPR003323">
    <property type="entry name" value="OTU_dom"/>
</dbReference>
<dbReference type="PANTHER" id="PTHR13312:SF0">
    <property type="entry name" value="UBIQUITIN THIOESTERASE OTU1"/>
    <property type="match status" value="1"/>
</dbReference>
<dbReference type="GO" id="GO:0008270">
    <property type="term" value="F:zinc ion binding"/>
    <property type="evidence" value="ECO:0007669"/>
    <property type="project" value="UniProtKB-KW"/>
</dbReference>
<evidence type="ECO:0000256" key="5">
    <source>
        <dbReference type="ARBA" id="ARBA00022786"/>
    </source>
</evidence>
<dbReference type="OrthoDB" id="65596at2759"/>
<keyword evidence="9" id="KW-0963">Cytoplasm</keyword>
<keyword evidence="7 9" id="KW-0788">Thiol protease</keyword>
<dbReference type="EnsemblMetazoa" id="tetur02g09820.1">
    <property type="protein sequence ID" value="tetur02g09820.1"/>
    <property type="gene ID" value="tetur02g09820"/>
</dbReference>
<dbReference type="KEGG" id="tut:107371741"/>
<dbReference type="Pfam" id="PF21403">
    <property type="entry name" value="OTU1_UBXL"/>
    <property type="match status" value="1"/>
</dbReference>
<dbReference type="STRING" id="32264.T1JWX2"/>
<feature type="compositionally biased region" description="Polar residues" evidence="10">
    <location>
        <begin position="100"/>
        <end position="112"/>
    </location>
</feature>
<keyword evidence="6 9" id="KW-0378">Hydrolase</keyword>
<evidence type="ECO:0000256" key="7">
    <source>
        <dbReference type="ARBA" id="ARBA00022807"/>
    </source>
</evidence>
<evidence type="ECO:0000313" key="13">
    <source>
        <dbReference type="Proteomes" id="UP000015104"/>
    </source>
</evidence>
<keyword evidence="2" id="KW-0645">Protease</keyword>
<dbReference type="OMA" id="HQYTDLN"/>
<evidence type="ECO:0000256" key="9">
    <source>
        <dbReference type="RuleBase" id="RU367104"/>
    </source>
</evidence>
<dbReference type="CDD" id="cd22745">
    <property type="entry name" value="OTU_OTU1"/>
    <property type="match status" value="1"/>
</dbReference>
<evidence type="ECO:0000256" key="10">
    <source>
        <dbReference type="SAM" id="MobiDB-lite"/>
    </source>
</evidence>
<evidence type="ECO:0000256" key="2">
    <source>
        <dbReference type="ARBA" id="ARBA00022670"/>
    </source>
</evidence>
<dbReference type="GO" id="GO:0004843">
    <property type="term" value="F:cysteine-type deubiquitinase activity"/>
    <property type="evidence" value="ECO:0007669"/>
    <property type="project" value="UniProtKB-UniRule"/>
</dbReference>
<dbReference type="Pfam" id="PF02338">
    <property type="entry name" value="OTU"/>
    <property type="match status" value="1"/>
</dbReference>
<evidence type="ECO:0000256" key="6">
    <source>
        <dbReference type="ARBA" id="ARBA00022801"/>
    </source>
</evidence>
<evidence type="ECO:0000256" key="3">
    <source>
        <dbReference type="ARBA" id="ARBA00022723"/>
    </source>
</evidence>
<dbReference type="InterPro" id="IPR048857">
    <property type="entry name" value="OTU1_Ubl"/>
</dbReference>
<dbReference type="GO" id="GO:0016579">
    <property type="term" value="P:protein deubiquitination"/>
    <property type="evidence" value="ECO:0007669"/>
    <property type="project" value="TreeGrafter"/>
</dbReference>
<dbReference type="InterPro" id="IPR029071">
    <property type="entry name" value="Ubiquitin-like_domsf"/>
</dbReference>
<keyword evidence="13" id="KW-1185">Reference proteome</keyword>
<protein>
    <recommendedName>
        <fullName evidence="9">Ubiquitin thioesterase OTU</fullName>
        <ecNumber evidence="9">3.4.19.12</ecNumber>
    </recommendedName>
</protein>
<dbReference type="SUPFAM" id="SSF54001">
    <property type="entry name" value="Cysteine proteinases"/>
    <property type="match status" value="1"/>
</dbReference>
<dbReference type="Gene3D" id="3.90.70.80">
    <property type="match status" value="1"/>
</dbReference>
<proteinExistence type="predicted"/>
<reference evidence="13" key="1">
    <citation type="submission" date="2011-08" db="EMBL/GenBank/DDBJ databases">
        <authorList>
            <person name="Rombauts S."/>
        </authorList>
    </citation>
    <scope>NUCLEOTIDE SEQUENCE</scope>
    <source>
        <strain evidence="13">London</strain>
    </source>
</reference>
<dbReference type="Proteomes" id="UP000015104">
    <property type="component" value="Unassembled WGS sequence"/>
</dbReference>
<dbReference type="EMBL" id="CAEY01000816">
    <property type="status" value="NOT_ANNOTATED_CDS"/>
    <property type="molecule type" value="Genomic_DNA"/>
</dbReference>
<gene>
    <name evidence="12" type="primary">107371741</name>
</gene>
<dbReference type="eggNOG" id="KOG3288">
    <property type="taxonomic scope" value="Eukaryota"/>
</dbReference>
<dbReference type="EC" id="3.4.19.12" evidence="9"/>
<keyword evidence="5 9" id="KW-0833">Ubl conjugation pathway</keyword>
<feature type="region of interest" description="Disordered" evidence="10">
    <location>
        <begin position="85"/>
        <end position="112"/>
    </location>
</feature>
<dbReference type="PROSITE" id="PS50802">
    <property type="entry name" value="OTU"/>
    <property type="match status" value="1"/>
</dbReference>
<dbReference type="HOGENOM" id="CLU_049327_1_1_1"/>
<dbReference type="Pfam" id="PF24560">
    <property type="entry name" value="zf-C2H2_OTU1_C"/>
    <property type="match status" value="1"/>
</dbReference>
<dbReference type="InterPro" id="IPR057766">
    <property type="entry name" value="Znf-C2H2_OTU1-like_C"/>
</dbReference>
<dbReference type="AlphaFoldDB" id="T1JWX2"/>
<feature type="domain" description="OTU" evidence="11">
    <location>
        <begin position="123"/>
        <end position="248"/>
    </location>
</feature>
<dbReference type="GO" id="GO:0030968">
    <property type="term" value="P:endoplasmic reticulum unfolded protein response"/>
    <property type="evidence" value="ECO:0007669"/>
    <property type="project" value="TreeGrafter"/>
</dbReference>
<dbReference type="Gene3D" id="3.10.20.90">
    <property type="entry name" value="Phosphatidylinositol 3-kinase Catalytic Subunit, Chain A, domain 1"/>
    <property type="match status" value="1"/>
</dbReference>
<sequence length="324" mass="36165">MTPKILPLRCKTATGSIQIESLYETSTIKEMKEVISSVTGIHPETLVIRRGFPPIPIDLTDETKPLIEAITSSKEMLIIEGSSADRGSYASKPTPLEPSSFPTKPTRPTQSYNVPVQPSKGVLMRHVVPANNSCLFTSINFCLTNGRYEEASGKFLRQIIAKTVARDPITYNEAFLGKPNRDYVTWILNETHWGGAIEISILSAHYSIEIVVVDTQNTRLNRFGEDKDYANRILVIYDGIHYDPLLLEPSPYGTSKKIQTIFPKSDDIILSLALELAHEARTSRQFTDVQNFTLRCLDCNTALQGQEAARIHAQETGHINFGEI</sequence>
<dbReference type="GO" id="GO:0036503">
    <property type="term" value="P:ERAD pathway"/>
    <property type="evidence" value="ECO:0007669"/>
    <property type="project" value="TreeGrafter"/>
</dbReference>
<dbReference type="GO" id="GO:0005634">
    <property type="term" value="C:nucleus"/>
    <property type="evidence" value="ECO:0007669"/>
    <property type="project" value="TreeGrafter"/>
</dbReference>
<dbReference type="GO" id="GO:0005829">
    <property type="term" value="C:cytosol"/>
    <property type="evidence" value="ECO:0007669"/>
    <property type="project" value="TreeGrafter"/>
</dbReference>
<evidence type="ECO:0000313" key="12">
    <source>
        <dbReference type="EnsemblMetazoa" id="tetur02g09820.1"/>
    </source>
</evidence>
<organism evidence="12 13">
    <name type="scientific">Tetranychus urticae</name>
    <name type="common">Two-spotted spider mite</name>
    <dbReference type="NCBI Taxonomy" id="32264"/>
    <lineage>
        <taxon>Eukaryota</taxon>
        <taxon>Metazoa</taxon>
        <taxon>Ecdysozoa</taxon>
        <taxon>Arthropoda</taxon>
        <taxon>Chelicerata</taxon>
        <taxon>Arachnida</taxon>
        <taxon>Acari</taxon>
        <taxon>Acariformes</taxon>
        <taxon>Trombidiformes</taxon>
        <taxon>Prostigmata</taxon>
        <taxon>Eleutherengona</taxon>
        <taxon>Raphignathae</taxon>
        <taxon>Tetranychoidea</taxon>
        <taxon>Tetranychidae</taxon>
        <taxon>Tetranychus</taxon>
    </lineage>
</organism>
<keyword evidence="8" id="KW-0862">Zinc</keyword>
<dbReference type="CDD" id="cd17059">
    <property type="entry name" value="Ubl_OTU1"/>
    <property type="match status" value="1"/>
</dbReference>
<dbReference type="InterPro" id="IPR038765">
    <property type="entry name" value="Papain-like_cys_pep_sf"/>
</dbReference>
<comment type="function">
    <text evidence="9">Hydrolase that can remove conjugated ubiquitin from proteins and may therefore play an important regulatory role at the level of protein turnover by preventing degradation.</text>
</comment>
<evidence type="ECO:0000256" key="4">
    <source>
        <dbReference type="ARBA" id="ARBA00022771"/>
    </source>
</evidence>
<evidence type="ECO:0000259" key="11">
    <source>
        <dbReference type="PROSITE" id="PS50802"/>
    </source>
</evidence>
<evidence type="ECO:0000256" key="1">
    <source>
        <dbReference type="ARBA" id="ARBA00000707"/>
    </source>
</evidence>
<accession>T1JWX2</accession>
<comment type="subcellular location">
    <subcellularLocation>
        <location evidence="9">Cytoplasm</location>
    </subcellularLocation>
</comment>
<evidence type="ECO:0000256" key="8">
    <source>
        <dbReference type="ARBA" id="ARBA00022833"/>
    </source>
</evidence>
<dbReference type="SUPFAM" id="SSF54236">
    <property type="entry name" value="Ubiquitin-like"/>
    <property type="match status" value="1"/>
</dbReference>
<name>T1JWX2_TETUR</name>
<reference evidence="12" key="2">
    <citation type="submission" date="2015-06" db="UniProtKB">
        <authorList>
            <consortium name="EnsemblMetazoa"/>
        </authorList>
    </citation>
    <scope>IDENTIFICATION</scope>
</reference>